<name>A0A392PQ50_9FABA</name>
<reference evidence="2 3" key="1">
    <citation type="journal article" date="2018" name="Front. Plant Sci.">
        <title>Red Clover (Trifolium pratense) and Zigzag Clover (T. medium) - A Picture of Genomic Similarities and Differences.</title>
        <authorList>
            <person name="Dluhosova J."/>
            <person name="Istvanek J."/>
            <person name="Nedelnik J."/>
            <person name="Repkova J."/>
        </authorList>
    </citation>
    <scope>NUCLEOTIDE SEQUENCE [LARGE SCALE GENOMIC DNA]</scope>
    <source>
        <strain evidence="3">cv. 10/8</strain>
        <tissue evidence="2">Leaf</tissue>
    </source>
</reference>
<dbReference type="AlphaFoldDB" id="A0A392PQ50"/>
<keyword evidence="3" id="KW-1185">Reference proteome</keyword>
<accession>A0A392PQ50</accession>
<evidence type="ECO:0000313" key="3">
    <source>
        <dbReference type="Proteomes" id="UP000265520"/>
    </source>
</evidence>
<dbReference type="Proteomes" id="UP000265520">
    <property type="component" value="Unassembled WGS sequence"/>
</dbReference>
<protein>
    <submittedName>
        <fullName evidence="2">Nucleobase-ascorbate transporter 3-like</fullName>
    </submittedName>
</protein>
<feature type="non-terminal residue" evidence="2">
    <location>
        <position position="52"/>
    </location>
</feature>
<proteinExistence type="inferred from homology"/>
<comment type="caution">
    <text evidence="2">The sequence shown here is derived from an EMBL/GenBank/DDBJ whole genome shotgun (WGS) entry which is preliminary data.</text>
</comment>
<organism evidence="2 3">
    <name type="scientific">Trifolium medium</name>
    <dbReference type="NCBI Taxonomy" id="97028"/>
    <lineage>
        <taxon>Eukaryota</taxon>
        <taxon>Viridiplantae</taxon>
        <taxon>Streptophyta</taxon>
        <taxon>Embryophyta</taxon>
        <taxon>Tracheophyta</taxon>
        <taxon>Spermatophyta</taxon>
        <taxon>Magnoliopsida</taxon>
        <taxon>eudicotyledons</taxon>
        <taxon>Gunneridae</taxon>
        <taxon>Pentapetalae</taxon>
        <taxon>rosids</taxon>
        <taxon>fabids</taxon>
        <taxon>Fabales</taxon>
        <taxon>Fabaceae</taxon>
        <taxon>Papilionoideae</taxon>
        <taxon>50 kb inversion clade</taxon>
        <taxon>NPAAA clade</taxon>
        <taxon>Hologalegina</taxon>
        <taxon>IRL clade</taxon>
        <taxon>Trifolieae</taxon>
        <taxon>Trifolium</taxon>
    </lineage>
</organism>
<dbReference type="EMBL" id="LXQA010091470">
    <property type="protein sequence ID" value="MCI14211.1"/>
    <property type="molecule type" value="Genomic_DNA"/>
</dbReference>
<comment type="similarity">
    <text evidence="1">Belongs to the nucleobase:cation symporter-2 (NCS2) (TC 2.A.40) family.</text>
</comment>
<dbReference type="PANTHER" id="PTHR11119">
    <property type="entry name" value="XANTHINE-URACIL / VITAMIN C PERMEASE FAMILY MEMBER"/>
    <property type="match status" value="1"/>
</dbReference>
<evidence type="ECO:0000256" key="1">
    <source>
        <dbReference type="ARBA" id="ARBA00008821"/>
    </source>
</evidence>
<evidence type="ECO:0000313" key="2">
    <source>
        <dbReference type="EMBL" id="MCI14211.1"/>
    </source>
</evidence>
<sequence>MTLSTGTYFAAARLSGATPPPPHVLSRSIGLQGISMLLEGIFSCCVGTTASV</sequence>